<dbReference type="Pfam" id="PF07756">
    <property type="entry name" value="DUF1612"/>
    <property type="match status" value="1"/>
</dbReference>
<feature type="domain" description="DUF1612" evidence="1">
    <location>
        <begin position="208"/>
        <end position="334"/>
    </location>
</feature>
<dbReference type="InterPro" id="IPR021068">
    <property type="entry name" value="HTH_DNA-bd"/>
</dbReference>
<dbReference type="Proteomes" id="UP001342418">
    <property type="component" value="Plasmid p1536_1"/>
</dbReference>
<reference evidence="3 4" key="1">
    <citation type="submission" date="2018-07" db="EMBL/GenBank/DDBJ databases">
        <title>Genome sequence of Nitratireductor thuwali#1536.</title>
        <authorList>
            <person name="Michoud G."/>
            <person name="Merlino G."/>
            <person name="Sefrji F.O."/>
            <person name="Daffonchio D."/>
        </authorList>
    </citation>
    <scope>NUCLEOTIDE SEQUENCE [LARGE SCALE GENOMIC DNA]</scope>
    <source>
        <strain evidence="3 4">Nit1536</strain>
        <plasmid evidence="3 4">p1536_1</plasmid>
    </source>
</reference>
<keyword evidence="4" id="KW-1185">Reference proteome</keyword>
<feature type="domain" description="HTH DNA binding" evidence="2">
    <location>
        <begin position="343"/>
        <end position="396"/>
    </location>
</feature>
<protein>
    <recommendedName>
        <fullName evidence="5">HTH DNA binding domain-containing protein</fullName>
    </recommendedName>
</protein>
<gene>
    <name evidence="3" type="ORF">NTH_04370</name>
</gene>
<sequence>MAYESLVLDHPDLLSPLARAEDGLARLDERIDRSSRGEGFLLRRDFADAVAACWLEGELVHMEDLVLHDGRLDVRSPSHELTRAHAILRKRRRIAAEPPDWATAPAGLALLQAREEGTAPPLPERTAPPDPAAMPADRDDALAEELAEIDAVLARTNRLLAARDGEGDPAMQAARWPLTPGQARSGAGEAADFAGDFSGPGAASIDALIRDGDRDERGLLADWHARLSAIEGSRLPPVLMAFHAWEAWQALQPLERQSWLGNLLVAAFLRKSGKTRHLFSLAAALREIPREQRMSRKAPARCHAFFDALSAGALAGLREIDRLELAAAQFERRLRGRRKSSRLPRLVELILSRPIVSAGMIADELKITQRAALNLIGELGPREITGRGRYRAWAVL</sequence>
<geneLocation type="plasmid" evidence="3 4">
    <name>p1536_1</name>
</geneLocation>
<dbReference type="EMBL" id="CP030942">
    <property type="protein sequence ID" value="UUP19855.1"/>
    <property type="molecule type" value="Genomic_DNA"/>
</dbReference>
<proteinExistence type="predicted"/>
<keyword evidence="3" id="KW-0614">Plasmid</keyword>
<name>A0ABY5MRV1_9HYPH</name>
<evidence type="ECO:0000259" key="1">
    <source>
        <dbReference type="Pfam" id="PF07756"/>
    </source>
</evidence>
<evidence type="ECO:0008006" key="5">
    <source>
        <dbReference type="Google" id="ProtNLM"/>
    </source>
</evidence>
<dbReference type="NCBIfam" id="NF040876">
    <property type="entry name" value="RHE_PE00001_fam"/>
    <property type="match status" value="1"/>
</dbReference>
<evidence type="ECO:0000313" key="4">
    <source>
        <dbReference type="Proteomes" id="UP001342418"/>
    </source>
</evidence>
<accession>A0ABY5MRV1</accession>
<evidence type="ECO:0000313" key="3">
    <source>
        <dbReference type="EMBL" id="UUP19855.1"/>
    </source>
</evidence>
<dbReference type="InterPro" id="IPR048017">
    <property type="entry name" value="Y4cF-like"/>
</dbReference>
<dbReference type="InterPro" id="IPR011670">
    <property type="entry name" value="DUF1612"/>
</dbReference>
<dbReference type="Pfam" id="PF11972">
    <property type="entry name" value="HTH_13"/>
    <property type="match status" value="1"/>
</dbReference>
<evidence type="ECO:0000259" key="2">
    <source>
        <dbReference type="Pfam" id="PF11972"/>
    </source>
</evidence>
<dbReference type="RefSeq" id="WP_338532050.1">
    <property type="nucleotide sequence ID" value="NZ_CP030942.1"/>
</dbReference>
<organism evidence="3 4">
    <name type="scientific">Nitratireductor thuwali</name>
    <dbReference type="NCBI Taxonomy" id="2267699"/>
    <lineage>
        <taxon>Bacteria</taxon>
        <taxon>Pseudomonadati</taxon>
        <taxon>Pseudomonadota</taxon>
        <taxon>Alphaproteobacteria</taxon>
        <taxon>Hyphomicrobiales</taxon>
        <taxon>Phyllobacteriaceae</taxon>
        <taxon>Nitratireductor</taxon>
    </lineage>
</organism>